<dbReference type="PANTHER" id="PTHR30578:SF0">
    <property type="entry name" value="ION-TRANSLOCATING OXIDOREDUCTASE COMPLEX SUBUNIT D"/>
    <property type="match status" value="1"/>
</dbReference>
<dbReference type="EMBL" id="BNJG01000004">
    <property type="protein sequence ID" value="GHO60002.1"/>
    <property type="molecule type" value="Genomic_DNA"/>
</dbReference>
<evidence type="ECO:0000256" key="5">
    <source>
        <dbReference type="ARBA" id="ARBA00022692"/>
    </source>
</evidence>
<evidence type="ECO:0000256" key="4">
    <source>
        <dbReference type="ARBA" id="ARBA00022643"/>
    </source>
</evidence>
<feature type="transmembrane region" description="Helical" evidence="9">
    <location>
        <begin position="139"/>
        <end position="159"/>
    </location>
</feature>
<organism evidence="10 11">
    <name type="scientific">Ktedonobacter robiniae</name>
    <dbReference type="NCBI Taxonomy" id="2778365"/>
    <lineage>
        <taxon>Bacteria</taxon>
        <taxon>Bacillati</taxon>
        <taxon>Chloroflexota</taxon>
        <taxon>Ktedonobacteria</taxon>
        <taxon>Ktedonobacterales</taxon>
        <taxon>Ktedonobacteraceae</taxon>
        <taxon>Ktedonobacter</taxon>
    </lineage>
</organism>
<name>A0ABQ3V5G4_9CHLR</name>
<feature type="transmembrane region" description="Helical" evidence="9">
    <location>
        <begin position="75"/>
        <end position="102"/>
    </location>
</feature>
<protein>
    <submittedName>
        <fullName evidence="10">Uncharacterized protein</fullName>
    </submittedName>
</protein>
<feature type="transmembrane region" description="Helical" evidence="9">
    <location>
        <begin position="190"/>
        <end position="209"/>
    </location>
</feature>
<feature type="transmembrane region" description="Helical" evidence="9">
    <location>
        <begin position="114"/>
        <end position="133"/>
    </location>
</feature>
<feature type="transmembrane region" description="Helical" evidence="9">
    <location>
        <begin position="245"/>
        <end position="266"/>
    </location>
</feature>
<dbReference type="InterPro" id="IPR004338">
    <property type="entry name" value="NqrB/RnfD"/>
</dbReference>
<proteinExistence type="predicted"/>
<dbReference type="Proteomes" id="UP000654345">
    <property type="component" value="Unassembled WGS sequence"/>
</dbReference>
<keyword evidence="4" id="KW-0288">FMN</keyword>
<dbReference type="PANTHER" id="PTHR30578">
    <property type="entry name" value="ELECTRON TRANSPORT COMPLEX PROTEIN RNFD"/>
    <property type="match status" value="1"/>
</dbReference>
<keyword evidence="1" id="KW-0813">Transport</keyword>
<keyword evidence="5 9" id="KW-0812">Transmembrane</keyword>
<evidence type="ECO:0000256" key="8">
    <source>
        <dbReference type="ARBA" id="ARBA00023136"/>
    </source>
</evidence>
<dbReference type="RefSeq" id="WP_201376190.1">
    <property type="nucleotide sequence ID" value="NZ_BNJG01000004.1"/>
</dbReference>
<dbReference type="Pfam" id="PF03116">
    <property type="entry name" value="NQR2_RnfD_RnfE"/>
    <property type="match status" value="1"/>
</dbReference>
<keyword evidence="2" id="KW-0597">Phosphoprotein</keyword>
<evidence type="ECO:0000256" key="7">
    <source>
        <dbReference type="ARBA" id="ARBA00022989"/>
    </source>
</evidence>
<reference evidence="10 11" key="1">
    <citation type="journal article" date="2021" name="Int. J. Syst. Evol. Microbiol.">
        <title>Reticulibacter mediterranei gen. nov., sp. nov., within the new family Reticulibacteraceae fam. nov., and Ktedonospora formicarum gen. nov., sp. nov., Ktedonobacter robiniae sp. nov., Dictyobacter formicarum sp. nov. and Dictyobacter arantiisoli sp. nov., belonging to the class Ktedonobacteria.</title>
        <authorList>
            <person name="Yabe S."/>
            <person name="Zheng Y."/>
            <person name="Wang C.M."/>
            <person name="Sakai Y."/>
            <person name="Abe K."/>
            <person name="Yokota A."/>
            <person name="Donadio S."/>
            <person name="Cavaletti L."/>
            <person name="Monciardini P."/>
        </authorList>
    </citation>
    <scope>NUCLEOTIDE SEQUENCE [LARGE SCALE GENOMIC DNA]</scope>
    <source>
        <strain evidence="10 11">SOSP1-30</strain>
    </source>
</reference>
<keyword evidence="8 9" id="KW-0472">Membrane</keyword>
<keyword evidence="6" id="KW-1278">Translocase</keyword>
<feature type="transmembrane region" description="Helical" evidence="9">
    <location>
        <begin position="166"/>
        <end position="184"/>
    </location>
</feature>
<feature type="transmembrane region" description="Helical" evidence="9">
    <location>
        <begin position="20"/>
        <end position="39"/>
    </location>
</feature>
<comment type="caution">
    <text evidence="10">The sequence shown here is derived from an EMBL/GenBank/DDBJ whole genome shotgun (WGS) entry which is preliminary data.</text>
</comment>
<gene>
    <name evidence="10" type="ORF">KSB_84770</name>
</gene>
<evidence type="ECO:0000256" key="3">
    <source>
        <dbReference type="ARBA" id="ARBA00022630"/>
    </source>
</evidence>
<evidence type="ECO:0000256" key="9">
    <source>
        <dbReference type="SAM" id="Phobius"/>
    </source>
</evidence>
<keyword evidence="3" id="KW-0285">Flavoprotein</keyword>
<keyword evidence="11" id="KW-1185">Reference proteome</keyword>
<accession>A0ABQ3V5G4</accession>
<evidence type="ECO:0000256" key="1">
    <source>
        <dbReference type="ARBA" id="ARBA00022448"/>
    </source>
</evidence>
<sequence>MEWSVYGTKIIAPKISDPRLFMILVLITYTIIGHVILAFDRNIGQILASVLVACVLDVGQNYLKTRSIILPVSGVITGMGLGILISSTMLWPFIVAPILAIASKGLIQVKGHHIFNPSNFGLTALLILAPTTVSTLASQWSGSLVVFIVVLALGSFTSFRAARWDLSLTFLLGFCVMGLLDLLIRQSSFAIVYGPLLGSAFQLFVLSMITDPKTTPATRRMRIVFGLTLAVLDRILRLMDNQNSVFIALLIVAACVPLCQTLEYFIKQSWTSRVAVPEVEVVPTQERGLNTALTQKQEAN</sequence>
<evidence type="ECO:0000313" key="10">
    <source>
        <dbReference type="EMBL" id="GHO60002.1"/>
    </source>
</evidence>
<evidence type="ECO:0000313" key="11">
    <source>
        <dbReference type="Proteomes" id="UP000654345"/>
    </source>
</evidence>
<keyword evidence="7 9" id="KW-1133">Transmembrane helix</keyword>
<evidence type="ECO:0000256" key="2">
    <source>
        <dbReference type="ARBA" id="ARBA00022553"/>
    </source>
</evidence>
<evidence type="ECO:0000256" key="6">
    <source>
        <dbReference type="ARBA" id="ARBA00022967"/>
    </source>
</evidence>